<reference evidence="2" key="1">
    <citation type="submission" date="2019-08" db="EMBL/GenBank/DDBJ databases">
        <authorList>
            <person name="Kucharzyk K."/>
            <person name="Murdoch R.W."/>
            <person name="Higgins S."/>
            <person name="Loffler F."/>
        </authorList>
    </citation>
    <scope>NUCLEOTIDE SEQUENCE</scope>
</reference>
<evidence type="ECO:0000313" key="2">
    <source>
        <dbReference type="EMBL" id="MPN33790.1"/>
    </source>
</evidence>
<dbReference type="EMBL" id="VSSQ01086466">
    <property type="protein sequence ID" value="MPN33790.1"/>
    <property type="molecule type" value="Genomic_DNA"/>
</dbReference>
<evidence type="ECO:0008006" key="3">
    <source>
        <dbReference type="Google" id="ProtNLM"/>
    </source>
</evidence>
<dbReference type="AlphaFoldDB" id="A0A645H531"/>
<protein>
    <recommendedName>
        <fullName evidence="3">Zinc-finger domain-containing protein</fullName>
    </recommendedName>
</protein>
<keyword evidence="1" id="KW-0472">Membrane</keyword>
<feature type="transmembrane region" description="Helical" evidence="1">
    <location>
        <begin position="124"/>
        <end position="144"/>
    </location>
</feature>
<evidence type="ECO:0000256" key="1">
    <source>
        <dbReference type="SAM" id="Phobius"/>
    </source>
</evidence>
<name>A0A645H531_9ZZZZ</name>
<keyword evidence="1" id="KW-0812">Transmembrane</keyword>
<organism evidence="2">
    <name type="scientific">bioreactor metagenome</name>
    <dbReference type="NCBI Taxonomy" id="1076179"/>
    <lineage>
        <taxon>unclassified sequences</taxon>
        <taxon>metagenomes</taxon>
        <taxon>ecological metagenomes</taxon>
    </lineage>
</organism>
<proteinExistence type="predicted"/>
<feature type="transmembrane region" description="Helical" evidence="1">
    <location>
        <begin position="66"/>
        <end position="84"/>
    </location>
</feature>
<keyword evidence="1" id="KW-1133">Transmembrane helix</keyword>
<comment type="caution">
    <text evidence="2">The sequence shown here is derived from an EMBL/GenBank/DDBJ whole genome shotgun (WGS) entry which is preliminary data.</text>
</comment>
<gene>
    <name evidence="2" type="ORF">SDC9_181282</name>
</gene>
<feature type="transmembrane region" description="Helical" evidence="1">
    <location>
        <begin position="90"/>
        <end position="112"/>
    </location>
</feature>
<accession>A0A645H531</accession>
<sequence length="151" mass="16723">MKVSCNVILDLIPLVKDNVASEDSINLVLEHLKNCESCKLEFGNDTSLIQTEFNDKRVVYSIKKKLFLTMSALLFIGASIGMALNKNSSWNVMPTVIVALGSIFVGIMVFKLNLKGDINVKNFFIGKAIGTIILFSILGIYLLLKYGLNLF</sequence>